<dbReference type="Proteomes" id="UP000245845">
    <property type="component" value="Unassembled WGS sequence"/>
</dbReference>
<name>A0A2Y9BMZ2_9FIRM</name>
<dbReference type="InterPro" id="IPR036527">
    <property type="entry name" value="SCP2_sterol-bd_dom_sf"/>
</dbReference>
<dbReference type="RefSeq" id="WP_109732570.1">
    <property type="nucleotide sequence ID" value="NZ_BAAACK010000005.1"/>
</dbReference>
<accession>A0A2Y9BMZ2</accession>
<dbReference type="Gene3D" id="3.30.1050.10">
    <property type="entry name" value="SCP2 sterol-binding domain"/>
    <property type="match status" value="1"/>
</dbReference>
<dbReference type="PANTHER" id="PTHR10094:SF25">
    <property type="entry name" value="SCP2 STEROL-BINDING DOMAIN-CONTAINING PROTEIN 1"/>
    <property type="match status" value="1"/>
</dbReference>
<organism evidence="2 3">
    <name type="scientific">Faecalicatena orotica</name>
    <dbReference type="NCBI Taxonomy" id="1544"/>
    <lineage>
        <taxon>Bacteria</taxon>
        <taxon>Bacillati</taxon>
        <taxon>Bacillota</taxon>
        <taxon>Clostridia</taxon>
        <taxon>Lachnospirales</taxon>
        <taxon>Lachnospiraceae</taxon>
        <taxon>Faecalicatena</taxon>
    </lineage>
</organism>
<dbReference type="Pfam" id="PF02036">
    <property type="entry name" value="SCP2"/>
    <property type="match status" value="1"/>
</dbReference>
<dbReference type="GO" id="GO:0005829">
    <property type="term" value="C:cytosol"/>
    <property type="evidence" value="ECO:0007669"/>
    <property type="project" value="TreeGrafter"/>
</dbReference>
<dbReference type="OrthoDB" id="9804656at2"/>
<dbReference type="InterPro" id="IPR003033">
    <property type="entry name" value="SCP2_sterol-bd_dom"/>
</dbReference>
<dbReference type="SUPFAM" id="SSF55718">
    <property type="entry name" value="SCP-like"/>
    <property type="match status" value="1"/>
</dbReference>
<evidence type="ECO:0000313" key="2">
    <source>
        <dbReference type="EMBL" id="PWJ27763.1"/>
    </source>
</evidence>
<protein>
    <submittedName>
        <fullName evidence="2">SCP-2 sterol transfer family protein</fullName>
    </submittedName>
</protein>
<dbReference type="EMBL" id="QGDL01000011">
    <property type="protein sequence ID" value="PWJ27763.1"/>
    <property type="molecule type" value="Genomic_DNA"/>
</dbReference>
<dbReference type="PANTHER" id="PTHR10094">
    <property type="entry name" value="STEROL CARRIER PROTEIN 2 SCP-2 FAMILY PROTEIN"/>
    <property type="match status" value="1"/>
</dbReference>
<sequence>MKYDELVAEIKEQFMKADVSRIKEHIAYQFNIEGEAQGAFYAEIADGKLSIEPYEYYDRDVLFTTTAETLLEISAGKLDAVDAFTKGKLKVEGDFEKALKLQDFTKGASQTSGVKKAAVQKAASVKNTVRKAVDKKKAAAAGK</sequence>
<evidence type="ECO:0000259" key="1">
    <source>
        <dbReference type="Pfam" id="PF02036"/>
    </source>
</evidence>
<dbReference type="AlphaFoldDB" id="A0A2Y9BMZ2"/>
<reference evidence="2 3" key="1">
    <citation type="submission" date="2018-05" db="EMBL/GenBank/DDBJ databases">
        <title>The Hungate 1000. A catalogue of reference genomes from the rumen microbiome.</title>
        <authorList>
            <person name="Kelly W."/>
        </authorList>
    </citation>
    <scope>NUCLEOTIDE SEQUENCE [LARGE SCALE GENOMIC DNA]</scope>
    <source>
        <strain evidence="2 3">NLAE-zl-C242</strain>
    </source>
</reference>
<gene>
    <name evidence="2" type="ORF">A8806_111200</name>
</gene>
<feature type="domain" description="SCP2" evidence="1">
    <location>
        <begin position="15"/>
        <end position="104"/>
    </location>
</feature>
<proteinExistence type="predicted"/>
<keyword evidence="3" id="KW-1185">Reference proteome</keyword>
<comment type="caution">
    <text evidence="2">The sequence shown here is derived from an EMBL/GenBank/DDBJ whole genome shotgun (WGS) entry which is preliminary data.</text>
</comment>
<evidence type="ECO:0000313" key="3">
    <source>
        <dbReference type="Proteomes" id="UP000245845"/>
    </source>
</evidence>